<evidence type="ECO:0000256" key="1">
    <source>
        <dbReference type="ARBA" id="ARBA00000966"/>
    </source>
</evidence>
<evidence type="ECO:0000256" key="4">
    <source>
        <dbReference type="ARBA" id="ARBA00022801"/>
    </source>
</evidence>
<dbReference type="PANTHER" id="PTHR34142">
    <property type="entry name" value="ENDO-BETA-1,4-GLUCANASE A"/>
    <property type="match status" value="1"/>
</dbReference>
<proteinExistence type="inferred from homology"/>
<keyword evidence="7" id="KW-0732">Signal</keyword>
<evidence type="ECO:0000256" key="5">
    <source>
        <dbReference type="ARBA" id="ARBA00023295"/>
    </source>
</evidence>
<evidence type="ECO:0000259" key="8">
    <source>
        <dbReference type="Pfam" id="PF00150"/>
    </source>
</evidence>
<gene>
    <name evidence="9" type="ORF">PAC_07485</name>
</gene>
<feature type="domain" description="Glycoside hydrolase family 5" evidence="8">
    <location>
        <begin position="229"/>
        <end position="342"/>
    </location>
</feature>
<dbReference type="Gene3D" id="3.20.20.80">
    <property type="entry name" value="Glycosidases"/>
    <property type="match status" value="1"/>
</dbReference>
<dbReference type="GO" id="GO:0009251">
    <property type="term" value="P:glucan catabolic process"/>
    <property type="evidence" value="ECO:0007669"/>
    <property type="project" value="TreeGrafter"/>
</dbReference>
<evidence type="ECO:0000256" key="2">
    <source>
        <dbReference type="ARBA" id="ARBA00005641"/>
    </source>
</evidence>
<evidence type="ECO:0000256" key="3">
    <source>
        <dbReference type="ARBA" id="ARBA00012601"/>
    </source>
</evidence>
<dbReference type="GO" id="GO:0008810">
    <property type="term" value="F:cellulase activity"/>
    <property type="evidence" value="ECO:0007669"/>
    <property type="project" value="UniProtKB-EC"/>
</dbReference>
<name>A0A1L7WXU9_9HELO</name>
<accession>A0A1L7WXU9</accession>
<evidence type="ECO:0000313" key="10">
    <source>
        <dbReference type="Proteomes" id="UP000184330"/>
    </source>
</evidence>
<dbReference type="AlphaFoldDB" id="A0A1L7WXU9"/>
<feature type="signal peptide" evidence="7">
    <location>
        <begin position="1"/>
        <end position="22"/>
    </location>
</feature>
<dbReference type="OrthoDB" id="3558557at2759"/>
<dbReference type="Pfam" id="PF00150">
    <property type="entry name" value="Cellulase"/>
    <property type="match status" value="1"/>
</dbReference>
<dbReference type="EMBL" id="FJOG01000010">
    <property type="protein sequence ID" value="CZR57596.1"/>
    <property type="molecule type" value="Genomic_DNA"/>
</dbReference>
<evidence type="ECO:0000256" key="7">
    <source>
        <dbReference type="SAM" id="SignalP"/>
    </source>
</evidence>
<dbReference type="Proteomes" id="UP000184330">
    <property type="component" value="Unassembled WGS sequence"/>
</dbReference>
<comment type="catalytic activity">
    <reaction evidence="1">
        <text>Endohydrolysis of (1-&gt;4)-beta-D-glucosidic linkages in cellulose, lichenin and cereal beta-D-glucans.</text>
        <dbReference type="EC" id="3.2.1.4"/>
    </reaction>
</comment>
<dbReference type="PANTHER" id="PTHR34142:SF5">
    <property type="entry name" value="CBM1 DOMAIN-CONTAINING PROTEIN"/>
    <property type="match status" value="1"/>
</dbReference>
<keyword evidence="4 6" id="KW-0378">Hydrolase</keyword>
<dbReference type="SUPFAM" id="SSF51445">
    <property type="entry name" value="(Trans)glycosidases"/>
    <property type="match status" value="1"/>
</dbReference>
<sequence length="364" mass="38745">MTMLRSSFWLWVLLTTWAVAQGSSKASSTSASSFGISNLLGRFKRSNIVIYKLVASSATVSSSTSVTFSSSKYVTTSVPSTPSSFTSVKSPLSSNSTFGSSSSKLSVFTLSTTSTLSAVPLITSISSSHSSSTLVAARTVKMADVSKCSLFHLNLIISLAVRDLSGFDWGYSTDGPCDITLTQSPTKPNFKAGGQMAHFVNDDGFNPFRLRVVWQWLVNNAIVASGALDPGNIVGQGGPPNAIFAQLWGTLAAKYASQPKVIFGIMNELWSVHITQWDRTVQAAVTAICTAGASNMVLRPETDLGAVWAFTGGSAAAICTITNPDGLYINLVFSVYQYLDSGSRKALLVSQMQYRWGSLPWLGG</sequence>
<evidence type="ECO:0000313" key="9">
    <source>
        <dbReference type="EMBL" id="CZR57596.1"/>
    </source>
</evidence>
<keyword evidence="10" id="KW-1185">Reference proteome</keyword>
<keyword evidence="5 6" id="KW-0326">Glycosidase</keyword>
<dbReference type="STRING" id="576137.A0A1L7WXU9"/>
<organism evidence="9 10">
    <name type="scientific">Phialocephala subalpina</name>
    <dbReference type="NCBI Taxonomy" id="576137"/>
    <lineage>
        <taxon>Eukaryota</taxon>
        <taxon>Fungi</taxon>
        <taxon>Dikarya</taxon>
        <taxon>Ascomycota</taxon>
        <taxon>Pezizomycotina</taxon>
        <taxon>Leotiomycetes</taxon>
        <taxon>Helotiales</taxon>
        <taxon>Mollisiaceae</taxon>
        <taxon>Phialocephala</taxon>
        <taxon>Phialocephala fortinii species complex</taxon>
    </lineage>
</organism>
<dbReference type="InterPro" id="IPR001547">
    <property type="entry name" value="Glyco_hydro_5"/>
</dbReference>
<dbReference type="InterPro" id="IPR017853">
    <property type="entry name" value="GH"/>
</dbReference>
<reference evidence="9 10" key="1">
    <citation type="submission" date="2016-03" db="EMBL/GenBank/DDBJ databases">
        <authorList>
            <person name="Ploux O."/>
        </authorList>
    </citation>
    <scope>NUCLEOTIDE SEQUENCE [LARGE SCALE GENOMIC DNA]</scope>
    <source>
        <strain evidence="9 10">UAMH 11012</strain>
    </source>
</reference>
<evidence type="ECO:0000256" key="6">
    <source>
        <dbReference type="RuleBase" id="RU361153"/>
    </source>
</evidence>
<protein>
    <recommendedName>
        <fullName evidence="3">cellulase</fullName>
        <ecNumber evidence="3">3.2.1.4</ecNumber>
    </recommendedName>
</protein>
<comment type="similarity">
    <text evidence="2 6">Belongs to the glycosyl hydrolase 5 (cellulase A) family.</text>
</comment>
<feature type="chain" id="PRO_5012928025" description="cellulase" evidence="7">
    <location>
        <begin position="23"/>
        <end position="364"/>
    </location>
</feature>
<dbReference type="EC" id="3.2.1.4" evidence="3"/>